<dbReference type="EMBL" id="CP003219">
    <property type="protein sequence ID" value="AEW94539.1"/>
    <property type="molecule type" value="Genomic_DNA"/>
</dbReference>
<dbReference type="AlphaFoldDB" id="G8X2A4"/>
<evidence type="ECO:0000313" key="2">
    <source>
        <dbReference type="Proteomes" id="UP000007842"/>
    </source>
</evidence>
<dbReference type="eggNOG" id="COG0707">
    <property type="taxonomic scope" value="Bacteria"/>
</dbReference>
<sequence length="574" mass="60368">MAVSGSAGRPPRVPVGAEARRWGTFRGGRTLVVAARTVTSTVRVLETLPELLRGDARVTVLFAYDPTSAFSSGVLDLLRDAGCRVVPWEQLGEVAPDLILSASENIDVPEDRCPVLVLPHGVGFQKRVPDSRAPRTRLSGMVPDALLEAGRAWLAVSHPDQEEQLLATHPKVSGRTLLVGDPCFDQLAAALPDAEAYRRALGVADGLRLVVVSSTWGPTSLLGRLPELPGRLLAALPYDEYRVAAVVHPNVWAWHGGWQVRALQGDALAAGLLLMSPVHAWRAALVAADVVVGDHGSVTLYGAALGKPVLLAAFGEDAVAGTAADALRRTAPALDPGGDLFRQVEEAVADHPPERYAAVAARASAVPGQALVRLRAAVYELLGLDEPAVPPPSPGLPVPESAPAVVTSWITESTARRRDGQWTVTVRRRPAAVRPGGEDRDDAEGPFRHLVCDTAEPDRRLTESASVLFHRRPERTAVAALGRIRETLERFPGCRLAVAAVAGGGCLAGLRDGRVVEAVPTGPAADPGLPAAVVYTALRAGIPLDDALVGLRVGGAREVDVALRTRPAAGQSPG</sequence>
<proteinExistence type="predicted"/>
<name>G8X2A4_STREN</name>
<gene>
    <name evidence="1" type="ordered locus">SCATT_21680</name>
</gene>
<keyword evidence="2" id="KW-1185">Reference proteome</keyword>
<evidence type="ECO:0008006" key="3">
    <source>
        <dbReference type="Google" id="ProtNLM"/>
    </source>
</evidence>
<reference evidence="2" key="1">
    <citation type="submission" date="2011-12" db="EMBL/GenBank/DDBJ databases">
        <title>Complete genome sequence of Streptomyces cattleya strain DSM 46488.</title>
        <authorList>
            <person name="Ou H.-Y."/>
            <person name="Li P."/>
            <person name="Zhao C."/>
            <person name="O'Hagan D."/>
            <person name="Deng Z."/>
        </authorList>
    </citation>
    <scope>NUCLEOTIDE SEQUENCE [LARGE SCALE GENOMIC DNA]</scope>
    <source>
        <strain evidence="2">ATCC 35852 / DSM 46488 / JCM 4925 / NBRC 14057 / NRRL 8057</strain>
    </source>
</reference>
<organism evidence="1 2">
    <name type="scientific">Streptantibioticus cattleyicolor (strain ATCC 35852 / DSM 46488 / JCM 4925 / NBRC 14057 / NRRL 8057)</name>
    <name type="common">Streptomyces cattleya</name>
    <dbReference type="NCBI Taxonomy" id="1003195"/>
    <lineage>
        <taxon>Bacteria</taxon>
        <taxon>Bacillati</taxon>
        <taxon>Actinomycetota</taxon>
        <taxon>Actinomycetes</taxon>
        <taxon>Kitasatosporales</taxon>
        <taxon>Streptomycetaceae</taxon>
        <taxon>Streptantibioticus</taxon>
    </lineage>
</organism>
<dbReference type="STRING" id="1003195.SCATT_21680"/>
<evidence type="ECO:0000313" key="1">
    <source>
        <dbReference type="EMBL" id="AEW94539.1"/>
    </source>
</evidence>
<dbReference type="Proteomes" id="UP000007842">
    <property type="component" value="Chromosome"/>
</dbReference>
<protein>
    <recommendedName>
        <fullName evidence="3">Translation initiation factor 2</fullName>
    </recommendedName>
</protein>
<dbReference type="SUPFAM" id="SSF53756">
    <property type="entry name" value="UDP-Glycosyltransferase/glycogen phosphorylase"/>
    <property type="match status" value="1"/>
</dbReference>
<accession>G8X2A4</accession>
<dbReference type="HOGENOM" id="CLU_033988_0_0_11"/>
<dbReference type="PATRIC" id="fig|1003195.29.peg.2175"/>
<dbReference type="KEGG" id="scy:SCATT_21680"/>